<dbReference type="RefSeq" id="WP_204719748.1">
    <property type="nucleotide sequence ID" value="NZ_JACSNR010000002.1"/>
</dbReference>
<dbReference type="PROSITE" id="PS51186">
    <property type="entry name" value="GNAT"/>
    <property type="match status" value="1"/>
</dbReference>
<dbReference type="SUPFAM" id="SSF55729">
    <property type="entry name" value="Acyl-CoA N-acyltransferases (Nat)"/>
    <property type="match status" value="1"/>
</dbReference>
<dbReference type="Pfam" id="PF08445">
    <property type="entry name" value="FR47"/>
    <property type="match status" value="1"/>
</dbReference>
<dbReference type="Proteomes" id="UP000724149">
    <property type="component" value="Unassembled WGS sequence"/>
</dbReference>
<proteinExistence type="predicted"/>
<dbReference type="InterPro" id="IPR000182">
    <property type="entry name" value="GNAT_dom"/>
</dbReference>
<sequence>MHTQALKYLNEERMLNIAMSEAVRRGNAEILSAERGAVLLREKNSGVYMLYARDYAPGEALLNLLLERDDVRELSVTRADLCRKAEELLGLRLDFEYYHVAYLENRPPEPAGRLEIRTPSEELAGVIADHYEHLNEEQVIAHIRRGHLFGGFLGDKLVGFIGEHPEGSIGILEVLPEFRRHGYAYDLESFMIDRHFNQGKIPFAQISTDNEKSLSLQRKLGMTQAEQSCFWLARR</sequence>
<accession>A0ABS2GMD6</accession>
<keyword evidence="3" id="KW-1185">Reference proteome</keyword>
<gene>
    <name evidence="2" type="ORF">H9X81_03165</name>
</gene>
<organism evidence="2 3">
    <name type="scientific">Hydrogenoanaerobacterium saccharovorans</name>
    <dbReference type="NCBI Taxonomy" id="474960"/>
    <lineage>
        <taxon>Bacteria</taxon>
        <taxon>Bacillati</taxon>
        <taxon>Bacillota</taxon>
        <taxon>Clostridia</taxon>
        <taxon>Eubacteriales</taxon>
        <taxon>Oscillospiraceae</taxon>
        <taxon>Hydrogenoanaerobacterium</taxon>
    </lineage>
</organism>
<protein>
    <submittedName>
        <fullName evidence="2">GNAT family N-acetyltransferase</fullName>
    </submittedName>
</protein>
<comment type="caution">
    <text evidence="2">The sequence shown here is derived from an EMBL/GenBank/DDBJ whole genome shotgun (WGS) entry which is preliminary data.</text>
</comment>
<reference evidence="2 3" key="1">
    <citation type="journal article" date="2021" name="Sci. Rep.">
        <title>The distribution of antibiotic resistance genes in chicken gut microbiota commensals.</title>
        <authorList>
            <person name="Juricova H."/>
            <person name="Matiasovicova J."/>
            <person name="Kubasova T."/>
            <person name="Cejkova D."/>
            <person name="Rychlik I."/>
        </authorList>
    </citation>
    <scope>NUCLEOTIDE SEQUENCE [LARGE SCALE GENOMIC DNA]</scope>
    <source>
        <strain evidence="2 3">An564</strain>
    </source>
</reference>
<dbReference type="EMBL" id="JACSNR010000002">
    <property type="protein sequence ID" value="MBM6922693.1"/>
    <property type="molecule type" value="Genomic_DNA"/>
</dbReference>
<dbReference type="CDD" id="cd04301">
    <property type="entry name" value="NAT_SF"/>
    <property type="match status" value="1"/>
</dbReference>
<dbReference type="PANTHER" id="PTHR20958:SF6">
    <property type="entry name" value="GLYCINE N-ACYLTRANSFERASE-LIKE PROTEIN"/>
    <property type="match status" value="1"/>
</dbReference>
<dbReference type="PANTHER" id="PTHR20958">
    <property type="entry name" value="GLYCINE N-ACYLTRANSFERASE-LIKE PROTEIN"/>
    <property type="match status" value="1"/>
</dbReference>
<dbReference type="Gene3D" id="3.40.630.30">
    <property type="match status" value="1"/>
</dbReference>
<feature type="domain" description="N-acetyltransferase" evidence="1">
    <location>
        <begin position="114"/>
        <end position="235"/>
    </location>
</feature>
<dbReference type="InterPro" id="IPR053225">
    <property type="entry name" value="Acyl-CoA_N-acyltransferase"/>
</dbReference>
<name>A0ABS2GMD6_9FIRM</name>
<dbReference type="InterPro" id="IPR013653">
    <property type="entry name" value="GCN5-like_dom"/>
</dbReference>
<evidence type="ECO:0000259" key="1">
    <source>
        <dbReference type="PROSITE" id="PS51186"/>
    </source>
</evidence>
<dbReference type="InterPro" id="IPR016181">
    <property type="entry name" value="Acyl_CoA_acyltransferase"/>
</dbReference>
<evidence type="ECO:0000313" key="2">
    <source>
        <dbReference type="EMBL" id="MBM6922693.1"/>
    </source>
</evidence>
<evidence type="ECO:0000313" key="3">
    <source>
        <dbReference type="Proteomes" id="UP000724149"/>
    </source>
</evidence>